<comment type="similarity">
    <text evidence="1">Belongs to the NtaA/SnaA/DszA monooxygenase family.</text>
</comment>
<dbReference type="PIRSF" id="PIRSF000337">
    <property type="entry name" value="NTA_MOA"/>
    <property type="match status" value="1"/>
</dbReference>
<dbReference type="Gene3D" id="3.20.20.30">
    <property type="entry name" value="Luciferase-like domain"/>
    <property type="match status" value="1"/>
</dbReference>
<dbReference type="InterPro" id="IPR016215">
    <property type="entry name" value="NTA_MOA"/>
</dbReference>
<organism evidence="3 4">
    <name type="scientific">Cryoendolithus antarcticus</name>
    <dbReference type="NCBI Taxonomy" id="1507870"/>
    <lineage>
        <taxon>Eukaryota</taxon>
        <taxon>Fungi</taxon>
        <taxon>Dikarya</taxon>
        <taxon>Ascomycota</taxon>
        <taxon>Pezizomycotina</taxon>
        <taxon>Dothideomycetes</taxon>
        <taxon>Dothideomycetidae</taxon>
        <taxon>Cladosporiales</taxon>
        <taxon>Cladosporiaceae</taxon>
        <taxon>Cryoendolithus</taxon>
    </lineage>
</organism>
<dbReference type="PANTHER" id="PTHR30011:SF41">
    <property type="entry name" value="XENOBIOTIC COMPOUND MONOOXYGENASE, DSZA FAMILY (AFU_ORTHOLOGUE AFUA_3G15040)"/>
    <property type="match status" value="1"/>
</dbReference>
<dbReference type="GO" id="GO:0004497">
    <property type="term" value="F:monooxygenase activity"/>
    <property type="evidence" value="ECO:0007669"/>
    <property type="project" value="InterPro"/>
</dbReference>
<dbReference type="STRING" id="1507870.A0A1V8TMD6"/>
<feature type="domain" description="Luciferase-like" evidence="2">
    <location>
        <begin position="1"/>
        <end position="213"/>
    </location>
</feature>
<gene>
    <name evidence="3" type="ORF">B0A48_03040</name>
</gene>
<evidence type="ECO:0000256" key="1">
    <source>
        <dbReference type="ARBA" id="ARBA00033748"/>
    </source>
</evidence>
<dbReference type="InParanoid" id="A0A1V8TMD6"/>
<name>A0A1V8TMD6_9PEZI</name>
<comment type="caution">
    <text evidence="3">The sequence shown here is derived from an EMBL/GenBank/DDBJ whole genome shotgun (WGS) entry which is preliminary data.</text>
</comment>
<dbReference type="AlphaFoldDB" id="A0A1V8TMD6"/>
<proteinExistence type="inferred from homology"/>
<evidence type="ECO:0000259" key="2">
    <source>
        <dbReference type="Pfam" id="PF00296"/>
    </source>
</evidence>
<accession>A0A1V8TMD6</accession>
<sequence>MAHATKNISFGITASTTYENPYALARRFATLDHITDGRVGFNIVTSYLHSAAMSFGLEKAVEHDERYAIADEFLEVFYKLLEGSWQADAVVADKATRIWTDASKVRKIDHVGKYFRCAGPSIVDPSPQRTPFLLQAGASKAGKLFAAKHSEAMFLPGLVPRKTLQVVQDTRAILRDLGRPVDSIKFIAGIFIIVDETDEKAQAKFDDMLQYADLEGTAALFGGWSGTDLSTFSDDEDFKFAAAPAIQSMINSWTETVPGTKDTKWTKKLKWVDEAQIDGFNISYATTPGTFEDIVKYLWPELRRRGVLQEKYAGTSMRENYLADGGGPKVRSWHPASRYTWQA</sequence>
<dbReference type="InterPro" id="IPR011251">
    <property type="entry name" value="Luciferase-like_dom"/>
</dbReference>
<dbReference type="NCBIfam" id="TIGR03860">
    <property type="entry name" value="FMN_nitrolo"/>
    <property type="match status" value="1"/>
</dbReference>
<dbReference type="InterPro" id="IPR051260">
    <property type="entry name" value="Diverse_substr_monoxygenases"/>
</dbReference>
<dbReference type="EMBL" id="NAJO01000005">
    <property type="protein sequence ID" value="OQO12398.1"/>
    <property type="molecule type" value="Genomic_DNA"/>
</dbReference>
<dbReference type="Pfam" id="PF00296">
    <property type="entry name" value="Bac_luciferase"/>
    <property type="match status" value="1"/>
</dbReference>
<dbReference type="PANTHER" id="PTHR30011">
    <property type="entry name" value="ALKANESULFONATE MONOOXYGENASE-RELATED"/>
    <property type="match status" value="1"/>
</dbReference>
<keyword evidence="4" id="KW-1185">Reference proteome</keyword>
<dbReference type="SUPFAM" id="SSF51679">
    <property type="entry name" value="Bacterial luciferase-like"/>
    <property type="match status" value="1"/>
</dbReference>
<dbReference type="OrthoDB" id="5561043at2759"/>
<evidence type="ECO:0000313" key="3">
    <source>
        <dbReference type="EMBL" id="OQO12398.1"/>
    </source>
</evidence>
<evidence type="ECO:0000313" key="4">
    <source>
        <dbReference type="Proteomes" id="UP000192596"/>
    </source>
</evidence>
<dbReference type="InterPro" id="IPR036661">
    <property type="entry name" value="Luciferase-like_sf"/>
</dbReference>
<reference evidence="4" key="1">
    <citation type="submission" date="2017-03" db="EMBL/GenBank/DDBJ databases">
        <title>Genomes of endolithic fungi from Antarctica.</title>
        <authorList>
            <person name="Coleine C."/>
            <person name="Masonjones S."/>
            <person name="Stajich J.E."/>
        </authorList>
    </citation>
    <scope>NUCLEOTIDE SEQUENCE [LARGE SCALE GENOMIC DNA]</scope>
    <source>
        <strain evidence="4">CCFEE 5527</strain>
    </source>
</reference>
<dbReference type="Proteomes" id="UP000192596">
    <property type="component" value="Unassembled WGS sequence"/>
</dbReference>
<protein>
    <recommendedName>
        <fullName evidence="2">Luciferase-like domain-containing protein</fullName>
    </recommendedName>
</protein>
<dbReference type="GO" id="GO:0016705">
    <property type="term" value="F:oxidoreductase activity, acting on paired donors, with incorporation or reduction of molecular oxygen"/>
    <property type="evidence" value="ECO:0007669"/>
    <property type="project" value="InterPro"/>
</dbReference>